<evidence type="ECO:0000256" key="1">
    <source>
        <dbReference type="SAM" id="SignalP"/>
    </source>
</evidence>
<protein>
    <submittedName>
        <fullName evidence="2">Uncharacterized protein</fullName>
    </submittedName>
</protein>
<accession>A0ABR2YLW5</accession>
<keyword evidence="3" id="KW-1185">Reference proteome</keyword>
<reference evidence="2 3" key="1">
    <citation type="journal article" date="2024" name="Nat. Commun.">
        <title>Phylogenomics reveals the evolutionary origins of lichenization in chlorophyte algae.</title>
        <authorList>
            <person name="Puginier C."/>
            <person name="Libourel C."/>
            <person name="Otte J."/>
            <person name="Skaloud P."/>
            <person name="Haon M."/>
            <person name="Grisel S."/>
            <person name="Petersen M."/>
            <person name="Berrin J.G."/>
            <person name="Delaux P.M."/>
            <person name="Dal Grande F."/>
            <person name="Keller J."/>
        </authorList>
    </citation>
    <scope>NUCLEOTIDE SEQUENCE [LARGE SCALE GENOMIC DNA]</scope>
    <source>
        <strain evidence="2 3">SAG 216-7</strain>
    </source>
</reference>
<proteinExistence type="predicted"/>
<dbReference type="Proteomes" id="UP001491310">
    <property type="component" value="Unassembled WGS sequence"/>
</dbReference>
<feature type="signal peptide" evidence="1">
    <location>
        <begin position="1"/>
        <end position="21"/>
    </location>
</feature>
<dbReference type="EMBL" id="JALJOT010000008">
    <property type="protein sequence ID" value="KAK9907987.1"/>
    <property type="molecule type" value="Genomic_DNA"/>
</dbReference>
<comment type="caution">
    <text evidence="2">The sequence shown here is derived from an EMBL/GenBank/DDBJ whole genome shotgun (WGS) entry which is preliminary data.</text>
</comment>
<feature type="chain" id="PRO_5046855347" evidence="1">
    <location>
        <begin position="22"/>
        <end position="300"/>
    </location>
</feature>
<sequence>MASRRVAGALLALCLIGAVSAQDDKTNLESVKSVFLPTTTNDFGSMIFSLLQEQVNFLAAKDGAETEGSPLNLLTSMAQTAAQAQTALFNMAPAEAESSLQSLPSTPLPDPLSQILNVTASWGAIIGGAHADPVPQNLLNFLIENPVGPQLDAAVKALPTLTDPVLLANATANFGSAVAAGQAPGVPAAFRAGGANQIFTQGAQVVSYRPCFVSQSATGVQVSTQLIVVNPRGITSSVTGVAITPKLIEIQPTVIKVKPVGVNVSPTGIQVIPKLINVGPQVSISYPATPAAKAPAAGRH</sequence>
<evidence type="ECO:0000313" key="3">
    <source>
        <dbReference type="Proteomes" id="UP001491310"/>
    </source>
</evidence>
<name>A0ABR2YLW5_9CHLO</name>
<evidence type="ECO:0000313" key="2">
    <source>
        <dbReference type="EMBL" id="KAK9907987.1"/>
    </source>
</evidence>
<organism evidence="2 3">
    <name type="scientific">Coccomyxa subellipsoidea</name>
    <dbReference type="NCBI Taxonomy" id="248742"/>
    <lineage>
        <taxon>Eukaryota</taxon>
        <taxon>Viridiplantae</taxon>
        <taxon>Chlorophyta</taxon>
        <taxon>core chlorophytes</taxon>
        <taxon>Trebouxiophyceae</taxon>
        <taxon>Trebouxiophyceae incertae sedis</taxon>
        <taxon>Coccomyxaceae</taxon>
        <taxon>Coccomyxa</taxon>
    </lineage>
</organism>
<gene>
    <name evidence="2" type="ORF">WJX75_001047</name>
</gene>
<keyword evidence="1" id="KW-0732">Signal</keyword>